<evidence type="ECO:0000313" key="6">
    <source>
        <dbReference type="Proteomes" id="UP000322159"/>
    </source>
</evidence>
<protein>
    <submittedName>
        <fullName evidence="5">Glycosyltransferase family 4 protein</fullName>
    </submittedName>
</protein>
<feature type="domain" description="Glycosyltransferase subfamily 4-like N-terminal" evidence="4">
    <location>
        <begin position="16"/>
        <end position="176"/>
    </location>
</feature>
<dbReference type="GO" id="GO:0009103">
    <property type="term" value="P:lipopolysaccharide biosynthetic process"/>
    <property type="evidence" value="ECO:0007669"/>
    <property type="project" value="TreeGrafter"/>
</dbReference>
<dbReference type="Pfam" id="PF00534">
    <property type="entry name" value="Glycos_transf_1"/>
    <property type="match status" value="1"/>
</dbReference>
<dbReference type="AlphaFoldDB" id="A0A5C1Y4G2"/>
<dbReference type="Pfam" id="PF13439">
    <property type="entry name" value="Glyco_transf_4"/>
    <property type="match status" value="1"/>
</dbReference>
<evidence type="ECO:0000259" key="3">
    <source>
        <dbReference type="Pfam" id="PF00534"/>
    </source>
</evidence>
<dbReference type="CDD" id="cd03809">
    <property type="entry name" value="GT4_MtfB-like"/>
    <property type="match status" value="1"/>
</dbReference>
<keyword evidence="1" id="KW-0328">Glycosyltransferase</keyword>
<evidence type="ECO:0000256" key="1">
    <source>
        <dbReference type="ARBA" id="ARBA00022676"/>
    </source>
</evidence>
<accession>A0A5C1Y4G2</accession>
<organism evidence="5 6">
    <name type="scientific">Protaetiibacter larvae</name>
    <dbReference type="NCBI Taxonomy" id="2592654"/>
    <lineage>
        <taxon>Bacteria</taxon>
        <taxon>Bacillati</taxon>
        <taxon>Actinomycetota</taxon>
        <taxon>Actinomycetes</taxon>
        <taxon>Micrococcales</taxon>
        <taxon>Microbacteriaceae</taxon>
        <taxon>Protaetiibacter</taxon>
    </lineage>
</organism>
<evidence type="ECO:0000259" key="4">
    <source>
        <dbReference type="Pfam" id="PF13439"/>
    </source>
</evidence>
<evidence type="ECO:0000256" key="2">
    <source>
        <dbReference type="ARBA" id="ARBA00022679"/>
    </source>
</evidence>
<dbReference type="PANTHER" id="PTHR46401:SF2">
    <property type="entry name" value="GLYCOSYLTRANSFERASE WBBK-RELATED"/>
    <property type="match status" value="1"/>
</dbReference>
<reference evidence="5 6" key="1">
    <citation type="submission" date="2019-09" db="EMBL/GenBank/DDBJ databases">
        <title>Genome sequencing of strain KACC 19322.</title>
        <authorList>
            <person name="Heo J."/>
            <person name="Kim S.-J."/>
            <person name="Kim J.-S."/>
            <person name="Hong S.-B."/>
            <person name="Kwon S.-W."/>
        </authorList>
    </citation>
    <scope>NUCLEOTIDE SEQUENCE [LARGE SCALE GENOMIC DNA]</scope>
    <source>
        <strain evidence="5 6">KACC 19322</strain>
    </source>
</reference>
<dbReference type="EMBL" id="CP043504">
    <property type="protein sequence ID" value="QEO08641.1"/>
    <property type="molecule type" value="Genomic_DNA"/>
</dbReference>
<proteinExistence type="predicted"/>
<dbReference type="OrthoDB" id="9801609at2"/>
<dbReference type="PANTHER" id="PTHR46401">
    <property type="entry name" value="GLYCOSYLTRANSFERASE WBBK-RELATED"/>
    <property type="match status" value="1"/>
</dbReference>
<dbReference type="RefSeq" id="WP_149324074.1">
    <property type="nucleotide sequence ID" value="NZ_CP043504.1"/>
</dbReference>
<dbReference type="KEGG" id="lyk:FLP23_00505"/>
<dbReference type="SUPFAM" id="SSF53756">
    <property type="entry name" value="UDP-Glycosyltransferase/glycogen phosphorylase"/>
    <property type="match status" value="1"/>
</dbReference>
<feature type="domain" description="Glycosyl transferase family 1" evidence="3">
    <location>
        <begin position="198"/>
        <end position="350"/>
    </location>
</feature>
<keyword evidence="2 5" id="KW-0808">Transferase</keyword>
<dbReference type="InterPro" id="IPR028098">
    <property type="entry name" value="Glyco_trans_4-like_N"/>
</dbReference>
<dbReference type="GO" id="GO:0016757">
    <property type="term" value="F:glycosyltransferase activity"/>
    <property type="evidence" value="ECO:0007669"/>
    <property type="project" value="UniProtKB-KW"/>
</dbReference>
<dbReference type="InterPro" id="IPR001296">
    <property type="entry name" value="Glyco_trans_1"/>
</dbReference>
<dbReference type="Proteomes" id="UP000322159">
    <property type="component" value="Chromosome"/>
</dbReference>
<sequence>MTQLRVILEQLVSPVPGGIGRYTAELTRALIATAPPGADVIGFVPSSHPDLYADVERRLPGLARLDKSVLDRRMLAEAWRHGFVERSARGMVHAMSLMAPLVRHDRVHDPGTQIVVTIHDAIPWTHPETLTRRGVAWHRAMARRAERHADAVIVPTHAVAEDLRRYLDLGDRIRVVGGALGTELKLPDDPVARADELKLPQRFVLSVGTLEPRKGLGPLIQAMRELPAEIELVIVGPEGWGGIRIEDLAREAGVSGRVHALGRLDDSDLAVALGAAEVVAVPSLAEGFGLPLLEAFAFGAPVVHSDAAALVEVAGGAGYIVAREDAAGYPRRLGEAIGEVLADASLAERLRVLGADRAHAFSWRDSAEKVWQLHADL</sequence>
<name>A0A5C1Y4G2_9MICO</name>
<evidence type="ECO:0000313" key="5">
    <source>
        <dbReference type="EMBL" id="QEO08641.1"/>
    </source>
</evidence>
<gene>
    <name evidence="5" type="ORF">FLP23_00505</name>
</gene>
<dbReference type="Gene3D" id="3.40.50.2000">
    <property type="entry name" value="Glycogen Phosphorylase B"/>
    <property type="match status" value="2"/>
</dbReference>
<keyword evidence="6" id="KW-1185">Reference proteome</keyword>